<evidence type="ECO:0000313" key="1">
    <source>
        <dbReference type="EMBL" id="MBK1865647.1"/>
    </source>
</evidence>
<protein>
    <submittedName>
        <fullName evidence="1">DNA-binding domain-containing protein</fullName>
    </submittedName>
</protein>
<comment type="caution">
    <text evidence="1">The sequence shown here is derived from an EMBL/GenBank/DDBJ whole genome shotgun (WGS) entry which is preliminary data.</text>
</comment>
<proteinExistence type="predicted"/>
<keyword evidence="1" id="KW-0238">DNA-binding</keyword>
<organism evidence="1 2">
    <name type="scientific">Taklimakanibacter albus</name>
    <dbReference type="NCBI Taxonomy" id="2800327"/>
    <lineage>
        <taxon>Bacteria</taxon>
        <taxon>Pseudomonadati</taxon>
        <taxon>Pseudomonadota</taxon>
        <taxon>Alphaproteobacteria</taxon>
        <taxon>Hyphomicrobiales</taxon>
        <taxon>Aestuariivirgaceae</taxon>
        <taxon>Taklimakanibacter</taxon>
    </lineage>
</organism>
<dbReference type="Proteomes" id="UP000616151">
    <property type="component" value="Unassembled WGS sequence"/>
</dbReference>
<keyword evidence="2" id="KW-1185">Reference proteome</keyword>
<sequence length="258" mass="28214">MMNTTQSRFAEALLDRTRPVPADVTSWTGSAPVKRYGVYRNNVATGLARALAARFPVTEKIVGEEFFTAMARDFVLAHPPTSPVLLHYGADFAGFVADFVPAASLPYLPDIVRLEDAQTRAYHARDTAPISPDVLTRVTSERMSGLTFHFHPAVRLVRSAFPIVTIWSMNAGLLPLAPIKDWRAEDALVTRPELSVITRQVSPGSAIFLLALMRHATLGEAFDEALQADAEFDLGRNLAELMRSGALIDIVAEPSLEA</sequence>
<evidence type="ECO:0000313" key="2">
    <source>
        <dbReference type="Proteomes" id="UP000616151"/>
    </source>
</evidence>
<name>A0ACC5QZ14_9HYPH</name>
<gene>
    <name evidence="1" type="ORF">JHL16_04735</name>
</gene>
<reference evidence="1" key="1">
    <citation type="submission" date="2021-01" db="EMBL/GenBank/DDBJ databases">
        <authorList>
            <person name="Sun Q."/>
        </authorList>
    </citation>
    <scope>NUCLEOTIDE SEQUENCE</scope>
    <source>
        <strain evidence="1">YIM B02566</strain>
    </source>
</reference>
<accession>A0ACC5QZ14</accession>
<dbReference type="EMBL" id="JAENHL010000006">
    <property type="protein sequence ID" value="MBK1865647.1"/>
    <property type="molecule type" value="Genomic_DNA"/>
</dbReference>